<evidence type="ECO:0000313" key="3">
    <source>
        <dbReference type="Proteomes" id="UP000240621"/>
    </source>
</evidence>
<dbReference type="OrthoDB" id="645138at2"/>
<dbReference type="Proteomes" id="UP000396862">
    <property type="component" value="Unassembled WGS sequence"/>
</dbReference>
<proteinExistence type="predicted"/>
<dbReference type="Proteomes" id="UP000240621">
    <property type="component" value="Unassembled WGS sequence"/>
</dbReference>
<dbReference type="AlphaFoldDB" id="A0A2P8CCR8"/>
<dbReference type="RefSeq" id="WP_106542356.1">
    <property type="nucleotide sequence ID" value="NZ_BLAU01000001.1"/>
</dbReference>
<comment type="caution">
    <text evidence="2">The sequence shown here is derived from an EMBL/GenBank/DDBJ whole genome shotgun (WGS) entry which is preliminary data.</text>
</comment>
<sequence>MARQKGLIKLEGAIGDLSFYKSGGEYYARTKGGVDADRIKNDPAFVRTRENGSEFGRAGKASKLLRNALRQLMMHTADNRVSNRLTTQMLKVIQADETNARGERIVSDGNPALLKGFEFNAGAQLAGTIYVPFATAVDRATGALEVSLPALVPTTDLAMVQDATHLRFGALGAAVDFEGEAFSTKMAVSDFVEIDSVEHEAQSLEVQIDAASPSPIFLAFSIEFFQMVNGEAYPLKSGALNAMAIVAVDLP</sequence>
<protein>
    <submittedName>
        <fullName evidence="2">Uncharacterized protein</fullName>
    </submittedName>
</protein>
<reference evidence="2 3" key="1">
    <citation type="submission" date="2018-03" db="EMBL/GenBank/DDBJ databases">
        <title>Genomic Encyclopedia of Archaeal and Bacterial Type Strains, Phase II (KMG-II): from individual species to whole genera.</title>
        <authorList>
            <person name="Goeker M."/>
        </authorList>
    </citation>
    <scope>NUCLEOTIDE SEQUENCE [LARGE SCALE GENOMIC DNA]</scope>
    <source>
        <strain evidence="2 3">DSM 27267</strain>
    </source>
</reference>
<reference evidence="1 4" key="2">
    <citation type="submission" date="2019-10" db="EMBL/GenBank/DDBJ databases">
        <title>Prolixibacter strains distinguished by the presence of nitrate reductase genes were adept at nitrate-dependent anaerobic corrosion of metallic iron and carbon steel.</title>
        <authorList>
            <person name="Iino T."/>
            <person name="Shono N."/>
            <person name="Ito K."/>
            <person name="Nakamura R."/>
            <person name="Sueoka K."/>
            <person name="Harayama S."/>
            <person name="Ohkuma M."/>
        </authorList>
    </citation>
    <scope>NUCLEOTIDE SEQUENCE [LARGE SCALE GENOMIC DNA]</scope>
    <source>
        <strain evidence="1 4">MIC1-1</strain>
    </source>
</reference>
<evidence type="ECO:0000313" key="4">
    <source>
        <dbReference type="Proteomes" id="UP000396862"/>
    </source>
</evidence>
<accession>A0A2P8CCR8</accession>
<gene>
    <name evidence="2" type="ORF">CLV93_105152</name>
    <name evidence="1" type="ORF">JCM18694_16680</name>
</gene>
<keyword evidence="4" id="KW-1185">Reference proteome</keyword>
<organism evidence="2 3">
    <name type="scientific">Prolixibacter denitrificans</name>
    <dbReference type="NCBI Taxonomy" id="1541063"/>
    <lineage>
        <taxon>Bacteria</taxon>
        <taxon>Pseudomonadati</taxon>
        <taxon>Bacteroidota</taxon>
        <taxon>Bacteroidia</taxon>
        <taxon>Marinilabiliales</taxon>
        <taxon>Prolixibacteraceae</taxon>
        <taxon>Prolixibacter</taxon>
    </lineage>
</organism>
<dbReference type="EMBL" id="BLAU01000001">
    <property type="protein sequence ID" value="GET21422.1"/>
    <property type="molecule type" value="Genomic_DNA"/>
</dbReference>
<name>A0A2P8CCR8_9BACT</name>
<dbReference type="EMBL" id="PYGC01000005">
    <property type="protein sequence ID" value="PSK82760.1"/>
    <property type="molecule type" value="Genomic_DNA"/>
</dbReference>
<evidence type="ECO:0000313" key="1">
    <source>
        <dbReference type="EMBL" id="GET21422.1"/>
    </source>
</evidence>
<evidence type="ECO:0000313" key="2">
    <source>
        <dbReference type="EMBL" id="PSK82760.1"/>
    </source>
</evidence>